<evidence type="ECO:0000313" key="3">
    <source>
        <dbReference type="EMBL" id="KAB2810066.1"/>
    </source>
</evidence>
<name>A0A6N6RID7_9FLAO</name>
<dbReference type="GO" id="GO:0008168">
    <property type="term" value="F:methyltransferase activity"/>
    <property type="evidence" value="ECO:0007669"/>
    <property type="project" value="UniProtKB-KW"/>
</dbReference>
<keyword evidence="4" id="KW-1185">Reference proteome</keyword>
<dbReference type="SUPFAM" id="SSF53335">
    <property type="entry name" value="S-adenosyl-L-methionine-dependent methyltransferases"/>
    <property type="match status" value="1"/>
</dbReference>
<proteinExistence type="predicted"/>
<sequence length="282" mass="32494">MSFSNEDVAEYYNVAHTQYELGWKLKESHSMHYGYWDETTRSFTEALHNTTVVMAEKGGIKASHRVLDAGCGVGGPAMQIHEMTKAKVTGITITERQVHIATKEAKRRGVSEEVDFHEMDFCATSFEDESFDVVITCESLCYTPDMPTFLKEMRRILKPGGRVVISTYFLTDNPLALNNPIIEKWKETWAMTTIVTDGSFTADAEELGFKIISFEDYTDQIMRSAKRMYRGGLFSYPLFELNNLLHPKMKRFSKINHRSGLYQYRGLKKNLWRHKLVVVEKK</sequence>
<dbReference type="PANTHER" id="PTHR44068">
    <property type="entry name" value="ZGC:194242"/>
    <property type="match status" value="1"/>
</dbReference>
<accession>A0A6N6RID7</accession>
<dbReference type="PANTHER" id="PTHR44068:SF11">
    <property type="entry name" value="GERANYL DIPHOSPHATE 2-C-METHYLTRANSFERASE"/>
    <property type="match status" value="1"/>
</dbReference>
<dbReference type="Pfam" id="PF08241">
    <property type="entry name" value="Methyltransf_11"/>
    <property type="match status" value="1"/>
</dbReference>
<reference evidence="3 4" key="1">
    <citation type="submission" date="2019-09" db="EMBL/GenBank/DDBJ databases">
        <title>Genomes of family Cryomorphaceae.</title>
        <authorList>
            <person name="Bowman J.P."/>
        </authorList>
    </citation>
    <scope>NUCLEOTIDE SEQUENCE [LARGE SCALE GENOMIC DNA]</scope>
    <source>
        <strain evidence="3 4">LMG 25704</strain>
    </source>
</reference>
<evidence type="ECO:0000256" key="1">
    <source>
        <dbReference type="ARBA" id="ARBA00022679"/>
    </source>
</evidence>
<evidence type="ECO:0000313" key="4">
    <source>
        <dbReference type="Proteomes" id="UP000468650"/>
    </source>
</evidence>
<dbReference type="OrthoDB" id="9770553at2"/>
<dbReference type="RefSeq" id="WP_151667210.1">
    <property type="nucleotide sequence ID" value="NZ_WBVO01000005.1"/>
</dbReference>
<keyword evidence="3" id="KW-0489">Methyltransferase</keyword>
<dbReference type="InterPro" id="IPR013216">
    <property type="entry name" value="Methyltransf_11"/>
</dbReference>
<dbReference type="InterPro" id="IPR029063">
    <property type="entry name" value="SAM-dependent_MTases_sf"/>
</dbReference>
<evidence type="ECO:0000259" key="2">
    <source>
        <dbReference type="Pfam" id="PF08241"/>
    </source>
</evidence>
<gene>
    <name evidence="3" type="ORF">F8C67_07465</name>
</gene>
<dbReference type="GO" id="GO:0032259">
    <property type="term" value="P:methylation"/>
    <property type="evidence" value="ECO:0007669"/>
    <property type="project" value="UniProtKB-KW"/>
</dbReference>
<protein>
    <submittedName>
        <fullName evidence="3">Class I SAM-dependent methyltransferase</fullName>
    </submittedName>
</protein>
<feature type="domain" description="Methyltransferase type 11" evidence="2">
    <location>
        <begin position="67"/>
        <end position="165"/>
    </location>
</feature>
<dbReference type="EMBL" id="WBVO01000005">
    <property type="protein sequence ID" value="KAB2810066.1"/>
    <property type="molecule type" value="Genomic_DNA"/>
</dbReference>
<dbReference type="CDD" id="cd02440">
    <property type="entry name" value="AdoMet_MTases"/>
    <property type="match status" value="1"/>
</dbReference>
<organism evidence="3 4">
    <name type="scientific">Phaeocystidibacter luteus</name>
    <dbReference type="NCBI Taxonomy" id="911197"/>
    <lineage>
        <taxon>Bacteria</taxon>
        <taxon>Pseudomonadati</taxon>
        <taxon>Bacteroidota</taxon>
        <taxon>Flavobacteriia</taxon>
        <taxon>Flavobacteriales</taxon>
        <taxon>Phaeocystidibacteraceae</taxon>
        <taxon>Phaeocystidibacter</taxon>
    </lineage>
</organism>
<dbReference type="Gene3D" id="3.40.50.150">
    <property type="entry name" value="Vaccinia Virus protein VP39"/>
    <property type="match status" value="1"/>
</dbReference>
<dbReference type="InterPro" id="IPR050447">
    <property type="entry name" value="Erg6_SMT_methyltransf"/>
</dbReference>
<dbReference type="AlphaFoldDB" id="A0A6N6RID7"/>
<dbReference type="Proteomes" id="UP000468650">
    <property type="component" value="Unassembled WGS sequence"/>
</dbReference>
<comment type="caution">
    <text evidence="3">The sequence shown here is derived from an EMBL/GenBank/DDBJ whole genome shotgun (WGS) entry which is preliminary data.</text>
</comment>
<keyword evidence="1 3" id="KW-0808">Transferase</keyword>